<sequence length="92" mass="9561">MAGATSWTCVALARVQDVAPAIHDVAGYDATPHVDNYLAYDTPPAGGSGSSDMICEDFSSESSVRDNPMYNLVSDSSASHGSGSEVEIGEDF</sequence>
<feature type="region of interest" description="Disordered" evidence="1">
    <location>
        <begin position="62"/>
        <end position="92"/>
    </location>
</feature>
<gene>
    <name evidence="2" type="ORF">TIFTF001_003915</name>
</gene>
<evidence type="ECO:0000256" key="1">
    <source>
        <dbReference type="SAM" id="MobiDB-lite"/>
    </source>
</evidence>
<dbReference type="AlphaFoldDB" id="A0AA87ZFP3"/>
<protein>
    <submittedName>
        <fullName evidence="2">Uncharacterized protein</fullName>
    </submittedName>
</protein>
<evidence type="ECO:0000313" key="2">
    <source>
        <dbReference type="EMBL" id="GMN32972.1"/>
    </source>
</evidence>
<comment type="caution">
    <text evidence="2">The sequence shown here is derived from an EMBL/GenBank/DDBJ whole genome shotgun (WGS) entry which is preliminary data.</text>
</comment>
<dbReference type="Proteomes" id="UP001187192">
    <property type="component" value="Unassembled WGS sequence"/>
</dbReference>
<keyword evidence="3" id="KW-1185">Reference proteome</keyword>
<feature type="compositionally biased region" description="Low complexity" evidence="1">
    <location>
        <begin position="74"/>
        <end position="84"/>
    </location>
</feature>
<name>A0AA87ZFP3_FICCA</name>
<accession>A0AA87ZFP3</accession>
<proteinExistence type="predicted"/>
<evidence type="ECO:0000313" key="3">
    <source>
        <dbReference type="Proteomes" id="UP001187192"/>
    </source>
</evidence>
<dbReference type="EMBL" id="BTGU01000004">
    <property type="protein sequence ID" value="GMN32972.1"/>
    <property type="molecule type" value="Genomic_DNA"/>
</dbReference>
<organism evidence="2 3">
    <name type="scientific">Ficus carica</name>
    <name type="common">Common fig</name>
    <dbReference type="NCBI Taxonomy" id="3494"/>
    <lineage>
        <taxon>Eukaryota</taxon>
        <taxon>Viridiplantae</taxon>
        <taxon>Streptophyta</taxon>
        <taxon>Embryophyta</taxon>
        <taxon>Tracheophyta</taxon>
        <taxon>Spermatophyta</taxon>
        <taxon>Magnoliopsida</taxon>
        <taxon>eudicotyledons</taxon>
        <taxon>Gunneridae</taxon>
        <taxon>Pentapetalae</taxon>
        <taxon>rosids</taxon>
        <taxon>fabids</taxon>
        <taxon>Rosales</taxon>
        <taxon>Moraceae</taxon>
        <taxon>Ficeae</taxon>
        <taxon>Ficus</taxon>
    </lineage>
</organism>
<reference evidence="2" key="1">
    <citation type="submission" date="2023-07" db="EMBL/GenBank/DDBJ databases">
        <title>draft genome sequence of fig (Ficus carica).</title>
        <authorList>
            <person name="Takahashi T."/>
            <person name="Nishimura K."/>
        </authorList>
    </citation>
    <scope>NUCLEOTIDE SEQUENCE</scope>
</reference>